<keyword evidence="4" id="KW-0598">Phosphotransferase system</keyword>
<gene>
    <name evidence="6" type="primary">ptsH</name>
    <name evidence="6" type="ORF">Mal4_41610</name>
</gene>
<dbReference type="Proteomes" id="UP000320496">
    <property type="component" value="Chromosome"/>
</dbReference>
<evidence type="ECO:0000256" key="2">
    <source>
        <dbReference type="ARBA" id="ARBA00010736"/>
    </source>
</evidence>
<accession>A0A517ZBE2</accession>
<dbReference type="NCBIfam" id="TIGR01003">
    <property type="entry name" value="PTS_HPr_family"/>
    <property type="match status" value="1"/>
</dbReference>
<proteinExistence type="inferred from homology"/>
<keyword evidence="7" id="KW-1185">Reference proteome</keyword>
<dbReference type="InterPro" id="IPR035895">
    <property type="entry name" value="HPr-like_sf"/>
</dbReference>
<dbReference type="Pfam" id="PF00381">
    <property type="entry name" value="PTS-HPr"/>
    <property type="match status" value="1"/>
</dbReference>
<evidence type="ECO:0000313" key="6">
    <source>
        <dbReference type="EMBL" id="QDU39813.1"/>
    </source>
</evidence>
<comment type="subcellular location">
    <subcellularLocation>
        <location evidence="1">Cytoplasm</location>
    </subcellularLocation>
</comment>
<reference evidence="6 7" key="1">
    <citation type="submission" date="2019-02" db="EMBL/GenBank/DDBJ databases">
        <title>Deep-cultivation of Planctomycetes and their phenomic and genomic characterization uncovers novel biology.</title>
        <authorList>
            <person name="Wiegand S."/>
            <person name="Jogler M."/>
            <person name="Boedeker C."/>
            <person name="Pinto D."/>
            <person name="Vollmers J."/>
            <person name="Rivas-Marin E."/>
            <person name="Kohn T."/>
            <person name="Peeters S.H."/>
            <person name="Heuer A."/>
            <person name="Rast P."/>
            <person name="Oberbeckmann S."/>
            <person name="Bunk B."/>
            <person name="Jeske O."/>
            <person name="Meyerdierks A."/>
            <person name="Storesund J.E."/>
            <person name="Kallscheuer N."/>
            <person name="Luecker S."/>
            <person name="Lage O.M."/>
            <person name="Pohl T."/>
            <person name="Merkel B.J."/>
            <person name="Hornburger P."/>
            <person name="Mueller R.-W."/>
            <person name="Bruemmer F."/>
            <person name="Labrenz M."/>
            <person name="Spormann A.M."/>
            <person name="Op den Camp H."/>
            <person name="Overmann J."/>
            <person name="Amann R."/>
            <person name="Jetten M.S.M."/>
            <person name="Mascher T."/>
            <person name="Medema M.H."/>
            <person name="Devos D.P."/>
            <person name="Kaster A.-K."/>
            <person name="Ovreas L."/>
            <person name="Rohde M."/>
            <person name="Galperin M.Y."/>
            <person name="Jogler C."/>
        </authorList>
    </citation>
    <scope>NUCLEOTIDE SEQUENCE [LARGE SCALE GENOMIC DNA]</scope>
    <source>
        <strain evidence="6 7">Mal4</strain>
    </source>
</reference>
<evidence type="ECO:0000256" key="3">
    <source>
        <dbReference type="ARBA" id="ARBA00022490"/>
    </source>
</evidence>
<evidence type="ECO:0000256" key="1">
    <source>
        <dbReference type="ARBA" id="ARBA00004496"/>
    </source>
</evidence>
<protein>
    <submittedName>
        <fullName evidence="6">Phosphocarrier protein HPr</fullName>
        <ecNumber evidence="6">2.7.11.-</ecNumber>
    </submittedName>
</protein>
<dbReference type="GO" id="GO:0016740">
    <property type="term" value="F:transferase activity"/>
    <property type="evidence" value="ECO:0007669"/>
    <property type="project" value="UniProtKB-KW"/>
</dbReference>
<dbReference type="InterPro" id="IPR050399">
    <property type="entry name" value="HPr"/>
</dbReference>
<organism evidence="6 7">
    <name type="scientific">Maioricimonas rarisocia</name>
    <dbReference type="NCBI Taxonomy" id="2528026"/>
    <lineage>
        <taxon>Bacteria</taxon>
        <taxon>Pseudomonadati</taxon>
        <taxon>Planctomycetota</taxon>
        <taxon>Planctomycetia</taxon>
        <taxon>Planctomycetales</taxon>
        <taxon>Planctomycetaceae</taxon>
        <taxon>Maioricimonas</taxon>
    </lineage>
</organism>
<dbReference type="GO" id="GO:0009401">
    <property type="term" value="P:phosphoenolpyruvate-dependent sugar phosphotransferase system"/>
    <property type="evidence" value="ECO:0007669"/>
    <property type="project" value="UniProtKB-KW"/>
</dbReference>
<dbReference type="GO" id="GO:0005737">
    <property type="term" value="C:cytoplasm"/>
    <property type="evidence" value="ECO:0007669"/>
    <property type="project" value="UniProtKB-SubCell"/>
</dbReference>
<name>A0A517ZBE2_9PLAN</name>
<feature type="domain" description="HPr" evidence="5">
    <location>
        <begin position="6"/>
        <end position="93"/>
    </location>
</feature>
<dbReference type="AlphaFoldDB" id="A0A517ZBE2"/>
<evidence type="ECO:0000256" key="4">
    <source>
        <dbReference type="ARBA" id="ARBA00022683"/>
    </source>
</evidence>
<dbReference type="RefSeq" id="WP_145370957.1">
    <property type="nucleotide sequence ID" value="NZ_CP036275.1"/>
</dbReference>
<dbReference type="PANTHER" id="PTHR33705:SF2">
    <property type="entry name" value="PHOSPHOCARRIER PROTEIN NPR"/>
    <property type="match status" value="1"/>
</dbReference>
<keyword evidence="3" id="KW-0963">Cytoplasm</keyword>
<dbReference type="EC" id="2.7.11.-" evidence="6"/>
<dbReference type="OrthoDB" id="287933at2"/>
<keyword evidence="6" id="KW-0808">Transferase</keyword>
<dbReference type="InterPro" id="IPR000032">
    <property type="entry name" value="HPr-like"/>
</dbReference>
<evidence type="ECO:0000259" key="5">
    <source>
        <dbReference type="PROSITE" id="PS51350"/>
    </source>
</evidence>
<dbReference type="PANTHER" id="PTHR33705">
    <property type="entry name" value="PHOSPHOCARRIER PROTEIN HPR"/>
    <property type="match status" value="1"/>
</dbReference>
<comment type="similarity">
    <text evidence="2">Belongs to the HPr family.</text>
</comment>
<dbReference type="SUPFAM" id="SSF55594">
    <property type="entry name" value="HPr-like"/>
    <property type="match status" value="1"/>
</dbReference>
<dbReference type="KEGG" id="mri:Mal4_41610"/>
<evidence type="ECO:0000313" key="7">
    <source>
        <dbReference type="Proteomes" id="UP000320496"/>
    </source>
</evidence>
<dbReference type="EMBL" id="CP036275">
    <property type="protein sequence ID" value="QDU39813.1"/>
    <property type="molecule type" value="Genomic_DNA"/>
</dbReference>
<dbReference type="PROSITE" id="PS51350">
    <property type="entry name" value="PTS_HPR_DOM"/>
    <property type="match status" value="1"/>
</dbReference>
<sequence length="94" mass="10402">MTESSRAERTVTVTMPHGLHMVPCSEIAKYVRDFSGEVRIRRDDVSADAHSVFDLLQLQAEQGSLLVLEASGEGAESIVDGLARLFEAEFHVER</sequence>
<dbReference type="Gene3D" id="3.30.1340.10">
    <property type="entry name" value="HPr-like"/>
    <property type="match status" value="1"/>
</dbReference>